<keyword evidence="3" id="KW-0732">Signal</keyword>
<dbReference type="InterPro" id="IPR053339">
    <property type="entry name" value="FAS1_domain_protein"/>
</dbReference>
<feature type="compositionally biased region" description="Low complexity" evidence="2">
    <location>
        <begin position="170"/>
        <end position="181"/>
    </location>
</feature>
<evidence type="ECO:0000256" key="1">
    <source>
        <dbReference type="ARBA" id="ARBA00007843"/>
    </source>
</evidence>
<dbReference type="STRING" id="56857.A0A200PXD1"/>
<reference evidence="5 6" key="1">
    <citation type="journal article" date="2017" name="Mol. Plant">
        <title>The Genome of Medicinal Plant Macleaya cordata Provides New Insights into Benzylisoquinoline Alkaloids Metabolism.</title>
        <authorList>
            <person name="Liu X."/>
            <person name="Liu Y."/>
            <person name="Huang P."/>
            <person name="Ma Y."/>
            <person name="Qing Z."/>
            <person name="Tang Q."/>
            <person name="Cao H."/>
            <person name="Cheng P."/>
            <person name="Zheng Y."/>
            <person name="Yuan Z."/>
            <person name="Zhou Y."/>
            <person name="Liu J."/>
            <person name="Tang Z."/>
            <person name="Zhuo Y."/>
            <person name="Zhang Y."/>
            <person name="Yu L."/>
            <person name="Huang J."/>
            <person name="Yang P."/>
            <person name="Peng Q."/>
            <person name="Zhang J."/>
            <person name="Jiang W."/>
            <person name="Zhang Z."/>
            <person name="Lin K."/>
            <person name="Ro D.K."/>
            <person name="Chen X."/>
            <person name="Xiong X."/>
            <person name="Shang Y."/>
            <person name="Huang S."/>
            <person name="Zeng J."/>
        </authorList>
    </citation>
    <scope>NUCLEOTIDE SEQUENCE [LARGE SCALE GENOMIC DNA]</scope>
    <source>
        <strain evidence="6">cv. BLH2017</strain>
        <tissue evidence="5">Root</tissue>
    </source>
</reference>
<dbReference type="AlphaFoldDB" id="A0A200PXD1"/>
<feature type="compositionally biased region" description="Pro residues" evidence="2">
    <location>
        <begin position="182"/>
        <end position="191"/>
    </location>
</feature>
<dbReference type="InterPro" id="IPR000782">
    <property type="entry name" value="FAS1_domain"/>
</dbReference>
<feature type="compositionally biased region" description="Polar residues" evidence="2">
    <location>
        <begin position="158"/>
        <end position="169"/>
    </location>
</feature>
<dbReference type="Gene3D" id="2.30.180.10">
    <property type="entry name" value="FAS1 domain"/>
    <property type="match status" value="1"/>
</dbReference>
<dbReference type="FunCoup" id="A0A200PXD1">
    <property type="interactions" value="11"/>
</dbReference>
<dbReference type="InterPro" id="IPR036378">
    <property type="entry name" value="FAS1_dom_sf"/>
</dbReference>
<evidence type="ECO:0000256" key="3">
    <source>
        <dbReference type="SAM" id="SignalP"/>
    </source>
</evidence>
<dbReference type="EMBL" id="MVGT01003947">
    <property type="protein sequence ID" value="OVA02854.1"/>
    <property type="molecule type" value="Genomic_DNA"/>
</dbReference>
<feature type="signal peptide" evidence="3">
    <location>
        <begin position="1"/>
        <end position="21"/>
    </location>
</feature>
<gene>
    <name evidence="5" type="ORF">BVC80_9095g47</name>
</gene>
<keyword evidence="6" id="KW-1185">Reference proteome</keyword>
<name>A0A200PXD1_MACCD</name>
<feature type="chain" id="PRO_5012465126" evidence="3">
    <location>
        <begin position="22"/>
        <end position="252"/>
    </location>
</feature>
<dbReference type="OrthoDB" id="1934418at2759"/>
<dbReference type="PANTHER" id="PTHR36069:SF1">
    <property type="entry name" value="EXPRESSED PROTEIN"/>
    <property type="match status" value="1"/>
</dbReference>
<accession>A0A200PXD1</accession>
<dbReference type="Proteomes" id="UP000195402">
    <property type="component" value="Unassembled WGS sequence"/>
</dbReference>
<dbReference type="PROSITE" id="PS50213">
    <property type="entry name" value="FAS1"/>
    <property type="match status" value="1"/>
</dbReference>
<comment type="similarity">
    <text evidence="1">Belongs to the fasciclin-like AGP family.</text>
</comment>
<evidence type="ECO:0000313" key="6">
    <source>
        <dbReference type="Proteomes" id="UP000195402"/>
    </source>
</evidence>
<evidence type="ECO:0000259" key="4">
    <source>
        <dbReference type="PROSITE" id="PS50213"/>
    </source>
</evidence>
<comment type="caution">
    <text evidence="5">The sequence shown here is derived from an EMBL/GenBank/DDBJ whole genome shotgun (WGS) entry which is preliminary data.</text>
</comment>
<evidence type="ECO:0000313" key="5">
    <source>
        <dbReference type="EMBL" id="OVA02854.1"/>
    </source>
</evidence>
<proteinExistence type="inferred from homology"/>
<feature type="domain" description="FAS1" evidence="4">
    <location>
        <begin position="27"/>
        <end position="155"/>
    </location>
</feature>
<organism evidence="5 6">
    <name type="scientific">Macleaya cordata</name>
    <name type="common">Five-seeded plume-poppy</name>
    <name type="synonym">Bocconia cordata</name>
    <dbReference type="NCBI Taxonomy" id="56857"/>
    <lineage>
        <taxon>Eukaryota</taxon>
        <taxon>Viridiplantae</taxon>
        <taxon>Streptophyta</taxon>
        <taxon>Embryophyta</taxon>
        <taxon>Tracheophyta</taxon>
        <taxon>Spermatophyta</taxon>
        <taxon>Magnoliopsida</taxon>
        <taxon>Ranunculales</taxon>
        <taxon>Papaveraceae</taxon>
        <taxon>Papaveroideae</taxon>
        <taxon>Macleaya</taxon>
    </lineage>
</organism>
<dbReference type="InParanoid" id="A0A200PXD1"/>
<dbReference type="OMA" id="EMERANY"/>
<dbReference type="Pfam" id="PF02469">
    <property type="entry name" value="Fasciclin"/>
    <property type="match status" value="1"/>
</dbReference>
<evidence type="ECO:0000256" key="2">
    <source>
        <dbReference type="SAM" id="MobiDB-lite"/>
    </source>
</evidence>
<dbReference type="PANTHER" id="PTHR36069">
    <property type="entry name" value="EXPRESSED PROTEIN-RELATED"/>
    <property type="match status" value="1"/>
</dbReference>
<feature type="region of interest" description="Disordered" evidence="2">
    <location>
        <begin position="158"/>
        <end position="214"/>
    </location>
</feature>
<dbReference type="SMART" id="SM00554">
    <property type="entry name" value="FAS1"/>
    <property type="match status" value="1"/>
</dbReference>
<protein>
    <submittedName>
        <fullName evidence="5">FAS1 domain</fullName>
    </submittedName>
</protein>
<sequence length="252" mass="27051">MATYHSFLILLVGLTLSAIAAESSSRNDDLIVAIQEMQKANHFSFVMLLNMLPSDRVPENITFLMPNDRMLSNISLPEHAVDEFLLRHSIPSPLPFDQLKHFPTGSMIPTSKSNIMLKVSNNGRRSFYFNDVQITSPDICTAGLSIRCHGIDGVLSGTESEQTSTTPTCSSSAPAAAAAPASPSPPSPPSVGPHNLTPVPAPSPSDLDTGSQKSGSSLPLADFLLHSIMTCMILSLILEVQKKPLLNYIKAL</sequence>
<dbReference type="SUPFAM" id="SSF82153">
    <property type="entry name" value="FAS1 domain"/>
    <property type="match status" value="1"/>
</dbReference>